<reference evidence="1" key="1">
    <citation type="journal article" date="2015" name="Nature">
        <title>rRNA introns, odd ribosomes, and small enigmatic genomes across a large radiation of phyla.</title>
        <authorList>
            <person name="Brown C.T."/>
            <person name="Hug L.A."/>
            <person name="Thomas B.C."/>
            <person name="Sharon I."/>
            <person name="Castelle C.J."/>
            <person name="Singh A."/>
            <person name="Wilkins M.J."/>
            <person name="Williams K.H."/>
            <person name="Banfield J.F."/>
        </authorList>
    </citation>
    <scope>NUCLEOTIDE SEQUENCE [LARGE SCALE GENOMIC DNA]</scope>
</reference>
<sequence>MYINTTRRNQNRSTDVPLEKLYTQLEVNQLLKKNSAIFQVDEAEKEAQVINKQKRRNSRSVAKLVKKSNRILVSISSHGLPFDFFPDTINVEEGRITIINRHFLASEVHSVDIKDISNIFINTSIIFSQLVIISKTFEENEIKIRNLRISEAVYVRKIIEGLRTFESKKINTSNYSTEDLVAKLEELSKTEIVM</sequence>
<dbReference type="Proteomes" id="UP000034603">
    <property type="component" value="Unassembled WGS sequence"/>
</dbReference>
<comment type="caution">
    <text evidence="1">The sequence shown here is derived from an EMBL/GenBank/DDBJ whole genome shotgun (WGS) entry which is preliminary data.</text>
</comment>
<gene>
    <name evidence="1" type="ORF">US62_C0047G0006</name>
</gene>
<dbReference type="AlphaFoldDB" id="A0A0G0HN09"/>
<dbReference type="EMBL" id="LBTR01000047">
    <property type="protein sequence ID" value="KKQ43582.1"/>
    <property type="molecule type" value="Genomic_DNA"/>
</dbReference>
<accession>A0A0G0HN09</accession>
<organism evidence="1">
    <name type="scientific">Candidatus Woesebacteria bacterium GW2011_GWA1_37_8</name>
    <dbReference type="NCBI Taxonomy" id="1618546"/>
    <lineage>
        <taxon>Bacteria</taxon>
        <taxon>Candidatus Woeseibacteriota</taxon>
    </lineage>
</organism>
<name>A0A0G0HN09_9BACT</name>
<evidence type="ECO:0000313" key="1">
    <source>
        <dbReference type="EMBL" id="KKQ43582.1"/>
    </source>
</evidence>
<protein>
    <submittedName>
        <fullName evidence="1">Uncharacterized protein</fullName>
    </submittedName>
</protein>
<proteinExistence type="predicted"/>